<gene>
    <name evidence="2" type="ORF">SDC9_120363</name>
</gene>
<proteinExistence type="predicted"/>
<evidence type="ECO:0000259" key="1">
    <source>
        <dbReference type="Pfam" id="PF01637"/>
    </source>
</evidence>
<feature type="domain" description="ATPase" evidence="1">
    <location>
        <begin position="75"/>
        <end position="275"/>
    </location>
</feature>
<dbReference type="EMBL" id="VSSQ01025329">
    <property type="protein sequence ID" value="MPM73383.1"/>
    <property type="molecule type" value="Genomic_DNA"/>
</dbReference>
<organism evidence="2">
    <name type="scientific">bioreactor metagenome</name>
    <dbReference type="NCBI Taxonomy" id="1076179"/>
    <lineage>
        <taxon>unclassified sequences</taxon>
        <taxon>metagenomes</taxon>
        <taxon>ecological metagenomes</taxon>
    </lineage>
</organism>
<dbReference type="GO" id="GO:0005524">
    <property type="term" value="F:ATP binding"/>
    <property type="evidence" value="ECO:0007669"/>
    <property type="project" value="InterPro"/>
</dbReference>
<sequence length="456" mass="52620">MQEKQTLREGEKLAVGFKYIFEEEGDFGISVETSFSDGEFQTFNYCIEVKSQEFVFQRISENTYPTAPIDDERKFFGRKAILNRIKDCLYDDGDRTTFLIYGLRRVGKTSLLNHVESIMKDKFYPIQCDCQNVFDADNTGQLIYQLFVENIVYGLSDDYGIDIEMPSEEAFEASPLRQLKRFFTNVERNIGDKSLLLLIDEFDEVVKKVEDGIYSDELFDFIRTKMQHSNKTRFIIAGGEYLLNIMKKKALKISDTAKPLEVGFLEADEAREMVEKPLGLKGIKCLPSAVERFLMITCRHPYFLTALGNGVVELLNREKERYVVYPDDVEAVSEKLIDMTQKSMYEHFWNSLDSGYKKLVVSIIAEQSQAYDDYIDIDRLYDRMKELHSAGGISGLYKDKVRAIVNELIAGRILSNENKDDLAVCIAVEQLRRWTRRWKNADEVLNEIQGGTGVYV</sequence>
<dbReference type="PANTHER" id="PTHR34301:SF8">
    <property type="entry name" value="ATPASE DOMAIN-CONTAINING PROTEIN"/>
    <property type="match status" value="1"/>
</dbReference>
<evidence type="ECO:0000313" key="2">
    <source>
        <dbReference type="EMBL" id="MPM73383.1"/>
    </source>
</evidence>
<dbReference type="AlphaFoldDB" id="A0A645C988"/>
<name>A0A645C988_9ZZZZ</name>
<dbReference type="PANTHER" id="PTHR34301">
    <property type="entry name" value="DNA-BINDING PROTEIN-RELATED"/>
    <property type="match status" value="1"/>
</dbReference>
<accession>A0A645C988</accession>
<reference evidence="2" key="1">
    <citation type="submission" date="2019-08" db="EMBL/GenBank/DDBJ databases">
        <authorList>
            <person name="Kucharzyk K."/>
            <person name="Murdoch R.W."/>
            <person name="Higgins S."/>
            <person name="Loffler F."/>
        </authorList>
    </citation>
    <scope>NUCLEOTIDE SEQUENCE</scope>
</reference>
<dbReference type="Gene3D" id="3.40.50.300">
    <property type="entry name" value="P-loop containing nucleotide triphosphate hydrolases"/>
    <property type="match status" value="1"/>
</dbReference>
<protein>
    <recommendedName>
        <fullName evidence="1">ATPase domain-containing protein</fullName>
    </recommendedName>
</protein>
<dbReference type="InterPro" id="IPR027417">
    <property type="entry name" value="P-loop_NTPase"/>
</dbReference>
<dbReference type="Pfam" id="PF01637">
    <property type="entry name" value="ATPase_2"/>
    <property type="match status" value="1"/>
</dbReference>
<dbReference type="InterPro" id="IPR011579">
    <property type="entry name" value="ATPase_dom"/>
</dbReference>
<dbReference type="SUPFAM" id="SSF52540">
    <property type="entry name" value="P-loop containing nucleoside triphosphate hydrolases"/>
    <property type="match status" value="1"/>
</dbReference>
<comment type="caution">
    <text evidence="2">The sequence shown here is derived from an EMBL/GenBank/DDBJ whole genome shotgun (WGS) entry which is preliminary data.</text>
</comment>